<evidence type="ECO:0000256" key="1">
    <source>
        <dbReference type="ARBA" id="ARBA00004651"/>
    </source>
</evidence>
<evidence type="ECO:0000256" key="4">
    <source>
        <dbReference type="ARBA" id="ARBA00022475"/>
    </source>
</evidence>
<evidence type="ECO:0000256" key="7">
    <source>
        <dbReference type="ARBA" id="ARBA00023136"/>
    </source>
</evidence>
<dbReference type="InterPro" id="IPR002781">
    <property type="entry name" value="TM_pro_TauE-like"/>
</dbReference>
<evidence type="ECO:0000256" key="8">
    <source>
        <dbReference type="RuleBase" id="RU363041"/>
    </source>
</evidence>
<dbReference type="EMBL" id="QRGO01000002">
    <property type="protein sequence ID" value="RDV02432.1"/>
    <property type="molecule type" value="Genomic_DNA"/>
</dbReference>
<dbReference type="InterPro" id="IPR052017">
    <property type="entry name" value="TSUP"/>
</dbReference>
<feature type="transmembrane region" description="Helical" evidence="8">
    <location>
        <begin position="203"/>
        <end position="224"/>
    </location>
</feature>
<feature type="transmembrane region" description="Helical" evidence="8">
    <location>
        <begin position="139"/>
        <end position="166"/>
    </location>
</feature>
<dbReference type="PANTHER" id="PTHR30269:SF23">
    <property type="entry name" value="MEMBRANE TRANSPORTER PROTEIN YDHB-RELATED"/>
    <property type="match status" value="1"/>
</dbReference>
<keyword evidence="3" id="KW-0813">Transport</keyword>
<protein>
    <recommendedName>
        <fullName evidence="8">Probable membrane transporter protein</fullName>
    </recommendedName>
</protein>
<reference evidence="10" key="1">
    <citation type="submission" date="2018-08" db="EMBL/GenBank/DDBJ databases">
        <authorList>
            <person name="Kim S.-J."/>
            <person name="Jung G.-Y."/>
        </authorList>
    </citation>
    <scope>NUCLEOTIDE SEQUENCE [LARGE SCALE GENOMIC DNA]</scope>
    <source>
        <strain evidence="10">GY_H</strain>
    </source>
</reference>
<feature type="transmembrane region" description="Helical" evidence="8">
    <location>
        <begin position="12"/>
        <end position="34"/>
    </location>
</feature>
<keyword evidence="5 8" id="KW-0812">Transmembrane</keyword>
<feature type="transmembrane region" description="Helical" evidence="8">
    <location>
        <begin position="40"/>
        <end position="62"/>
    </location>
</feature>
<dbReference type="AlphaFoldDB" id="A0A371B4K7"/>
<comment type="similarity">
    <text evidence="2 8">Belongs to the 4-toluene sulfonate uptake permease (TSUP) (TC 2.A.102) family.</text>
</comment>
<accession>A0A371B4K7</accession>
<dbReference type="Proteomes" id="UP000263993">
    <property type="component" value="Unassembled WGS sequence"/>
</dbReference>
<feature type="transmembrane region" description="Helical" evidence="8">
    <location>
        <begin position="230"/>
        <end position="253"/>
    </location>
</feature>
<feature type="transmembrane region" description="Helical" evidence="8">
    <location>
        <begin position="83"/>
        <end position="101"/>
    </location>
</feature>
<evidence type="ECO:0000256" key="2">
    <source>
        <dbReference type="ARBA" id="ARBA00009142"/>
    </source>
</evidence>
<dbReference type="Pfam" id="PF01925">
    <property type="entry name" value="TauE"/>
    <property type="match status" value="1"/>
</dbReference>
<evidence type="ECO:0000256" key="6">
    <source>
        <dbReference type="ARBA" id="ARBA00022989"/>
    </source>
</evidence>
<dbReference type="OrthoDB" id="8126953at2"/>
<organism evidence="9 10">
    <name type="scientific">Undibacter mobilis</name>
    <dbReference type="NCBI Taxonomy" id="2292256"/>
    <lineage>
        <taxon>Bacteria</taxon>
        <taxon>Pseudomonadati</taxon>
        <taxon>Pseudomonadota</taxon>
        <taxon>Alphaproteobacteria</taxon>
        <taxon>Hyphomicrobiales</taxon>
        <taxon>Nitrobacteraceae</taxon>
        <taxon>Undibacter</taxon>
    </lineage>
</organism>
<evidence type="ECO:0000256" key="5">
    <source>
        <dbReference type="ARBA" id="ARBA00022692"/>
    </source>
</evidence>
<dbReference type="PANTHER" id="PTHR30269">
    <property type="entry name" value="TRANSMEMBRANE PROTEIN YFCA"/>
    <property type="match status" value="1"/>
</dbReference>
<keyword evidence="7 8" id="KW-0472">Membrane</keyword>
<evidence type="ECO:0000313" key="9">
    <source>
        <dbReference type="EMBL" id="RDV02432.1"/>
    </source>
</evidence>
<dbReference type="GO" id="GO:0005886">
    <property type="term" value="C:plasma membrane"/>
    <property type="evidence" value="ECO:0007669"/>
    <property type="project" value="UniProtKB-SubCell"/>
</dbReference>
<sequence length="254" mass="25653">MLSGLLGGFADISLAQLVLVAAVALLAGIIGGVSGYGSGALMPLVLVPMVGAAPVVPIIAIAALFNNSGRVSAYLKNLDRRRAVIATVMALPGCVLGAWGYSRLSGAGAAIVIGTMLMASVPLRRFARRRNWRIDDRGLAFGSAGYGVLVGGTAGSGVIMLSLLMAVGLEGAAVIATDAMVSIGVGIVKVSVFGLSGVLTPQIIALALLTGLVSMPGAHLSRFIVQRMPIHVHTAILDAVVLVGGATMIASAFR</sequence>
<name>A0A371B4K7_9BRAD</name>
<feature type="transmembrane region" description="Helical" evidence="8">
    <location>
        <begin position="172"/>
        <end position="196"/>
    </location>
</feature>
<feature type="transmembrane region" description="Helical" evidence="8">
    <location>
        <begin position="107"/>
        <end position="127"/>
    </location>
</feature>
<keyword evidence="6 8" id="KW-1133">Transmembrane helix</keyword>
<evidence type="ECO:0000313" key="10">
    <source>
        <dbReference type="Proteomes" id="UP000263993"/>
    </source>
</evidence>
<gene>
    <name evidence="9" type="ORF">DXH78_17390</name>
</gene>
<comment type="caution">
    <text evidence="9">The sequence shown here is derived from an EMBL/GenBank/DDBJ whole genome shotgun (WGS) entry which is preliminary data.</text>
</comment>
<comment type="subcellular location">
    <subcellularLocation>
        <location evidence="1 8">Cell membrane</location>
        <topology evidence="1 8">Multi-pass membrane protein</topology>
    </subcellularLocation>
</comment>
<proteinExistence type="inferred from homology"/>
<keyword evidence="4 8" id="KW-1003">Cell membrane</keyword>
<evidence type="ECO:0000256" key="3">
    <source>
        <dbReference type="ARBA" id="ARBA00022448"/>
    </source>
</evidence>
<keyword evidence="10" id="KW-1185">Reference proteome</keyword>